<protein>
    <submittedName>
        <fullName evidence="1">Uncharacterized protein</fullName>
    </submittedName>
</protein>
<reference evidence="2" key="1">
    <citation type="submission" date="2013-09" db="EMBL/GenBank/DDBJ databases">
        <title>Corchorus olitorius genome sequencing.</title>
        <authorList>
            <person name="Alam M."/>
            <person name="Haque M.S."/>
            <person name="Islam M.S."/>
            <person name="Emdad E.M."/>
            <person name="Islam M.M."/>
            <person name="Ahmed B."/>
            <person name="Halim A."/>
            <person name="Hossen Q.M.M."/>
            <person name="Hossain M.Z."/>
            <person name="Ahmed R."/>
            <person name="Khan M.M."/>
            <person name="Islam R."/>
            <person name="Rashid M.M."/>
            <person name="Khan S.A."/>
            <person name="Rahman M.S."/>
            <person name="Alam M."/>
            <person name="Yahiya A.S."/>
            <person name="Khan M.S."/>
            <person name="Azam M.S."/>
            <person name="Haque T."/>
            <person name="Lashkar M.Z.H."/>
            <person name="Akhand A.I."/>
            <person name="Morshed G."/>
            <person name="Roy S."/>
            <person name="Uddin K.S."/>
            <person name="Rabeya T."/>
            <person name="Hossain A.S."/>
            <person name="Chowdhury A."/>
            <person name="Snigdha A.R."/>
            <person name="Mortoza M.S."/>
            <person name="Matin S.A."/>
            <person name="Hoque S.M.E."/>
            <person name="Islam M.K."/>
            <person name="Roy D.K."/>
            <person name="Haider R."/>
            <person name="Moosa M.M."/>
            <person name="Elias S.M."/>
            <person name="Hasan A.M."/>
            <person name="Jahan S."/>
            <person name="Shafiuddin M."/>
            <person name="Mahmood N."/>
            <person name="Shommy N.S."/>
        </authorList>
    </citation>
    <scope>NUCLEOTIDE SEQUENCE [LARGE SCALE GENOMIC DNA]</scope>
    <source>
        <strain evidence="2">cv. O-4</strain>
    </source>
</reference>
<dbReference type="SUPFAM" id="SSF55874">
    <property type="entry name" value="ATPase domain of HSP90 chaperone/DNA topoisomerase II/histidine kinase"/>
    <property type="match status" value="1"/>
</dbReference>
<evidence type="ECO:0000313" key="1">
    <source>
        <dbReference type="EMBL" id="OMO93799.1"/>
    </source>
</evidence>
<dbReference type="STRING" id="93759.A0A1R3JG46"/>
<sequence length="414" mass="45951">MATPKEHIEQIRETKFSIGGEANPLTKDLHQAVRNLSAKLYTKDVHFLMELIQNAEDNEYLEGVDPSLEFVITSQDITAMGAPATLLMFNNENGFSSKNIESLCSIGRSTKKGNRKHGYIGEKGIGGVFLITSQPYILSNGYQIRFNETPRPPAILATLSLTALKCSSNTKLLGGVVGFNGSFQLVTENLKPSSFLTSLKADAFLLCFLLDHEWGCLLPVFSCFPIIENAYYGSTISSYKDELRRLGAVVDFEAAVESFANIFRQQASISSITKDDVLQKSSSSSLKMESEKRREAVKCLLNLNVFETSEPITVRYTLSLSSGKTQEVRASRTVYWDRESSKFFTQKLDKSAGHKNLLEYATYFSEVIAVGVLSGKEDKISSLSELIKLAFLQKFNEDASVCGGPRIRFCCLPY</sequence>
<organism evidence="1 2">
    <name type="scientific">Corchorus olitorius</name>
    <dbReference type="NCBI Taxonomy" id="93759"/>
    <lineage>
        <taxon>Eukaryota</taxon>
        <taxon>Viridiplantae</taxon>
        <taxon>Streptophyta</taxon>
        <taxon>Embryophyta</taxon>
        <taxon>Tracheophyta</taxon>
        <taxon>Spermatophyta</taxon>
        <taxon>Magnoliopsida</taxon>
        <taxon>eudicotyledons</taxon>
        <taxon>Gunneridae</taxon>
        <taxon>Pentapetalae</taxon>
        <taxon>rosids</taxon>
        <taxon>malvids</taxon>
        <taxon>Malvales</taxon>
        <taxon>Malvaceae</taxon>
        <taxon>Grewioideae</taxon>
        <taxon>Apeibeae</taxon>
        <taxon>Corchorus</taxon>
    </lineage>
</organism>
<dbReference type="AlphaFoldDB" id="A0A1R3JG46"/>
<dbReference type="EMBL" id="AWUE01016225">
    <property type="protein sequence ID" value="OMO93799.1"/>
    <property type="molecule type" value="Genomic_DNA"/>
</dbReference>
<dbReference type="OrthoDB" id="1262810at2759"/>
<comment type="caution">
    <text evidence="1">The sequence shown here is derived from an EMBL/GenBank/DDBJ whole genome shotgun (WGS) entry which is preliminary data.</text>
</comment>
<keyword evidence="2" id="KW-1185">Reference proteome</keyword>
<dbReference type="Proteomes" id="UP000187203">
    <property type="component" value="Unassembled WGS sequence"/>
</dbReference>
<dbReference type="InterPro" id="IPR052957">
    <property type="entry name" value="Auxin_embryo_med"/>
</dbReference>
<dbReference type="PANTHER" id="PTHR32387">
    <property type="entry name" value="WU:FJ29H11"/>
    <property type="match status" value="1"/>
</dbReference>
<evidence type="ECO:0000313" key="2">
    <source>
        <dbReference type="Proteomes" id="UP000187203"/>
    </source>
</evidence>
<proteinExistence type="predicted"/>
<gene>
    <name evidence="1" type="ORF">COLO4_16668</name>
</gene>
<dbReference type="InterPro" id="IPR036890">
    <property type="entry name" value="HATPase_C_sf"/>
</dbReference>
<dbReference type="PANTHER" id="PTHR32387:SF3">
    <property type="entry name" value="ATP_DNA BINDING PROTEIN"/>
    <property type="match status" value="1"/>
</dbReference>
<dbReference type="Gene3D" id="3.30.565.10">
    <property type="entry name" value="Histidine kinase-like ATPase, C-terminal domain"/>
    <property type="match status" value="1"/>
</dbReference>
<name>A0A1R3JG46_9ROSI</name>
<accession>A0A1R3JG46</accession>